<dbReference type="SUPFAM" id="SSF50199">
    <property type="entry name" value="Staphylococcal nuclease"/>
    <property type="match status" value="1"/>
</dbReference>
<dbReference type="InterPro" id="IPR016071">
    <property type="entry name" value="Staphylococal_nuclease_OB-fold"/>
</dbReference>
<dbReference type="EMBL" id="CP073581">
    <property type="protein sequence ID" value="QUJ77054.1"/>
    <property type="molecule type" value="Genomic_DNA"/>
</dbReference>
<gene>
    <name evidence="2" type="ORF">KDD17_03200</name>
</gene>
<evidence type="ECO:0000259" key="1">
    <source>
        <dbReference type="PROSITE" id="PS50830"/>
    </source>
</evidence>
<dbReference type="Proteomes" id="UP000683291">
    <property type="component" value="Chromosome 1"/>
</dbReference>
<evidence type="ECO:0000313" key="3">
    <source>
        <dbReference type="Proteomes" id="UP000683291"/>
    </source>
</evidence>
<dbReference type="InterPro" id="IPR035437">
    <property type="entry name" value="SNase_OB-fold_sf"/>
</dbReference>
<dbReference type="SMART" id="SM00318">
    <property type="entry name" value="SNc"/>
    <property type="match status" value="1"/>
</dbReference>
<dbReference type="Pfam" id="PF00565">
    <property type="entry name" value="SNase"/>
    <property type="match status" value="1"/>
</dbReference>
<dbReference type="Gene3D" id="2.40.50.90">
    <property type="match status" value="1"/>
</dbReference>
<evidence type="ECO:0000313" key="2">
    <source>
        <dbReference type="EMBL" id="QUJ77054.1"/>
    </source>
</evidence>
<feature type="domain" description="TNase-like" evidence="1">
    <location>
        <begin position="36"/>
        <end position="160"/>
    </location>
</feature>
<sequence length="232" mass="25350">MVVVDFWARLRARGALVLALGLLAVSSLSLWAVEAPERFAGTVAVVDGDTLDVGGTRVRLHAIDAPEMDQSCVTQAGRDWACGVWVTRVVQDRYAGAKAQCTRVDTDRYGRTVARCTVRGEDIAGWLVGEGLAFAYVKYGRDYEVLEQRAMRARRGLHRVSLARPSDHRAGRGGIAPEGCAVKGNVSASGERIYHVPGQAFYDRTRISARRGERWFCSEAAAVAAGWRAARR</sequence>
<proteinExistence type="predicted"/>
<keyword evidence="3" id="KW-1185">Reference proteome</keyword>
<name>A0A975JEK1_9RHOB</name>
<organism evidence="2 3">
    <name type="scientific">Sulfitobacter albidus</name>
    <dbReference type="NCBI Taxonomy" id="2829501"/>
    <lineage>
        <taxon>Bacteria</taxon>
        <taxon>Pseudomonadati</taxon>
        <taxon>Pseudomonadota</taxon>
        <taxon>Alphaproteobacteria</taxon>
        <taxon>Rhodobacterales</taxon>
        <taxon>Roseobacteraceae</taxon>
        <taxon>Sulfitobacter</taxon>
    </lineage>
</organism>
<dbReference type="KEGG" id="sual:KDD17_03200"/>
<protein>
    <submittedName>
        <fullName evidence="2">Thermonuclease family protein</fullName>
    </submittedName>
</protein>
<dbReference type="PROSITE" id="PS50830">
    <property type="entry name" value="TNASE_3"/>
    <property type="match status" value="1"/>
</dbReference>
<reference evidence="2" key="1">
    <citation type="submission" date="2021-04" db="EMBL/GenBank/DDBJ databases">
        <title>Complete genome sequence for Sulfitobacter sp. strain JK7-1.</title>
        <authorList>
            <person name="Park S.-J."/>
        </authorList>
    </citation>
    <scope>NUCLEOTIDE SEQUENCE</scope>
    <source>
        <strain evidence="2">JK7-1</strain>
    </source>
</reference>
<accession>A0A975JEK1</accession>
<dbReference type="AlphaFoldDB" id="A0A975JEK1"/>